<dbReference type="AlphaFoldDB" id="A0A1P8UX12"/>
<name>A0A1P8UX12_9RHOB</name>
<keyword evidence="3" id="KW-1185">Reference proteome</keyword>
<accession>A0A1P8UX12</accession>
<evidence type="ECO:0000256" key="1">
    <source>
        <dbReference type="SAM" id="MobiDB-lite"/>
    </source>
</evidence>
<dbReference type="EMBL" id="CP015093">
    <property type="protein sequence ID" value="APZ53923.1"/>
    <property type="molecule type" value="Genomic_DNA"/>
</dbReference>
<proteinExistence type="predicted"/>
<gene>
    <name evidence="2" type="ORF">Ga0080574_TMP3589</name>
</gene>
<reference evidence="2 3" key="1">
    <citation type="submission" date="2016-04" db="EMBL/GenBank/DDBJ databases">
        <title>Deep-sea bacteria in the southern Pacific.</title>
        <authorList>
            <person name="Tang K."/>
        </authorList>
    </citation>
    <scope>NUCLEOTIDE SEQUENCE [LARGE SCALE GENOMIC DNA]</scope>
    <source>
        <strain evidence="2 3">JLT2014</strain>
    </source>
</reference>
<dbReference type="STRING" id="1250539.Ga0080574_TMP3589"/>
<evidence type="ECO:0000313" key="2">
    <source>
        <dbReference type="EMBL" id="APZ53923.1"/>
    </source>
</evidence>
<feature type="region of interest" description="Disordered" evidence="1">
    <location>
        <begin position="1"/>
        <end position="32"/>
    </location>
</feature>
<sequence>MHRLGASSLGRHVSSLRGAPTPQLKKAPPAVKRKGLSSDLFSGLFNVARNPVTKRHAQRLTPARRLRQAAPLYRRREAAALSSVCYRIGHRCAQDARDSCCHWPVGWHIMLRME</sequence>
<dbReference type="KEGG" id="paby:Ga0080574_TMP3589"/>
<evidence type="ECO:0000313" key="3">
    <source>
        <dbReference type="Proteomes" id="UP000187059"/>
    </source>
</evidence>
<protein>
    <submittedName>
        <fullName evidence="2">Uncharacterized protein</fullName>
    </submittedName>
</protein>
<organism evidence="2 3">
    <name type="scientific">Salipiger abyssi</name>
    <dbReference type="NCBI Taxonomy" id="1250539"/>
    <lineage>
        <taxon>Bacteria</taxon>
        <taxon>Pseudomonadati</taxon>
        <taxon>Pseudomonadota</taxon>
        <taxon>Alphaproteobacteria</taxon>
        <taxon>Rhodobacterales</taxon>
        <taxon>Roseobacteraceae</taxon>
        <taxon>Salipiger</taxon>
    </lineage>
</organism>
<dbReference type="Proteomes" id="UP000187059">
    <property type="component" value="Chromosome"/>
</dbReference>